<name>A0A9P3EW94_9EURO</name>
<evidence type="ECO:0000256" key="1">
    <source>
        <dbReference type="SAM" id="MobiDB-lite"/>
    </source>
</evidence>
<keyword evidence="3" id="KW-1185">Reference proteome</keyword>
<evidence type="ECO:0000313" key="3">
    <source>
        <dbReference type="Proteomes" id="UP001043456"/>
    </source>
</evidence>
<reference evidence="2 3" key="1">
    <citation type="submission" date="2018-10" db="EMBL/GenBank/DDBJ databases">
        <title>Pan-genome distribution and transcriptional activeness of fungal secondary metabolism genes in Aspergillus section Fumigati.</title>
        <authorList>
            <person name="Takahashi H."/>
            <person name="Umemura M."/>
            <person name="Ninomiya A."/>
            <person name="Kusuya Y."/>
            <person name="Urayama S."/>
            <person name="Shimizu M."/>
            <person name="Watanabe A."/>
            <person name="Kamei K."/>
            <person name="Yaguchi T."/>
            <person name="Hagiwara D."/>
        </authorList>
    </citation>
    <scope>NUCLEOTIDE SEQUENCE [LARGE SCALE GENOMIC DNA]</scope>
    <source>
        <strain evidence="2 3">IFM 55266</strain>
    </source>
</reference>
<dbReference type="EMBL" id="BHVY01000005">
    <property type="protein sequence ID" value="GIJ88372.1"/>
    <property type="molecule type" value="Genomic_DNA"/>
</dbReference>
<sequence>MALVKKAESYKSYLELGPDKLNLPPFQSNEKGYLEIFLGEVFCRHPGCIKEGRFLSLNNLKKHVQTAHKGKYNIYATEGGAPNHDEQAAAINFYNTLYEEYVATLKQDAPDLPALPKRKDGKVHATNMKKMVKEMGGVVPCSACKDKKKPRGCCSEAARTFCDNFDLFDEDGEEEESDDEEEEETDEEA</sequence>
<dbReference type="RefSeq" id="XP_043159118.1">
    <property type="nucleotide sequence ID" value="XM_043303183.1"/>
</dbReference>
<evidence type="ECO:0000313" key="2">
    <source>
        <dbReference type="EMBL" id="GIJ88372.1"/>
    </source>
</evidence>
<dbReference type="AlphaFoldDB" id="A0A9P3EW94"/>
<feature type="compositionally biased region" description="Acidic residues" evidence="1">
    <location>
        <begin position="166"/>
        <end position="189"/>
    </location>
</feature>
<proteinExistence type="predicted"/>
<protein>
    <submittedName>
        <fullName evidence="2">Uncharacterized protein</fullName>
    </submittedName>
</protein>
<gene>
    <name evidence="2" type="ORF">Asppvi_007292</name>
</gene>
<comment type="caution">
    <text evidence="2">The sequence shown here is derived from an EMBL/GenBank/DDBJ whole genome shotgun (WGS) entry which is preliminary data.</text>
</comment>
<feature type="region of interest" description="Disordered" evidence="1">
    <location>
        <begin position="165"/>
        <end position="189"/>
    </location>
</feature>
<dbReference type="Proteomes" id="UP001043456">
    <property type="component" value="Unassembled WGS sequence"/>
</dbReference>
<organism evidence="2 3">
    <name type="scientific">Aspergillus pseudoviridinutans</name>
    <dbReference type="NCBI Taxonomy" id="1517512"/>
    <lineage>
        <taxon>Eukaryota</taxon>
        <taxon>Fungi</taxon>
        <taxon>Dikarya</taxon>
        <taxon>Ascomycota</taxon>
        <taxon>Pezizomycotina</taxon>
        <taxon>Eurotiomycetes</taxon>
        <taxon>Eurotiomycetidae</taxon>
        <taxon>Eurotiales</taxon>
        <taxon>Aspergillaceae</taxon>
        <taxon>Aspergillus</taxon>
        <taxon>Aspergillus subgen. Fumigati</taxon>
    </lineage>
</organism>
<dbReference type="GeneID" id="67005902"/>
<dbReference type="OrthoDB" id="4471929at2759"/>
<accession>A0A9P3EW94</accession>